<evidence type="ECO:0000256" key="1">
    <source>
        <dbReference type="SAM" id="MobiDB-lite"/>
    </source>
</evidence>
<accession>A0ABM8W056</accession>
<protein>
    <submittedName>
        <fullName evidence="2">28534_t:CDS:1</fullName>
    </submittedName>
</protein>
<sequence>MLYERLSCRDVDKAACLNNRKFESNDNDYNEDFDDDYNDNDYNDDYIDDYIDDDNDYMDNDYMDDDYADAV</sequence>
<evidence type="ECO:0000313" key="3">
    <source>
        <dbReference type="Proteomes" id="UP000789901"/>
    </source>
</evidence>
<feature type="region of interest" description="Disordered" evidence="1">
    <location>
        <begin position="22"/>
        <end position="59"/>
    </location>
</feature>
<evidence type="ECO:0000313" key="2">
    <source>
        <dbReference type="EMBL" id="CAG8490996.1"/>
    </source>
</evidence>
<feature type="compositionally biased region" description="Acidic residues" evidence="1">
    <location>
        <begin position="25"/>
        <end position="59"/>
    </location>
</feature>
<comment type="caution">
    <text evidence="2">The sequence shown here is derived from an EMBL/GenBank/DDBJ whole genome shotgun (WGS) entry which is preliminary data.</text>
</comment>
<proteinExistence type="predicted"/>
<dbReference type="EMBL" id="CAJVQB010000471">
    <property type="protein sequence ID" value="CAG8490996.1"/>
    <property type="molecule type" value="Genomic_DNA"/>
</dbReference>
<dbReference type="Proteomes" id="UP000789901">
    <property type="component" value="Unassembled WGS sequence"/>
</dbReference>
<name>A0ABM8W056_GIGMA</name>
<organism evidence="2 3">
    <name type="scientific">Gigaspora margarita</name>
    <dbReference type="NCBI Taxonomy" id="4874"/>
    <lineage>
        <taxon>Eukaryota</taxon>
        <taxon>Fungi</taxon>
        <taxon>Fungi incertae sedis</taxon>
        <taxon>Mucoromycota</taxon>
        <taxon>Glomeromycotina</taxon>
        <taxon>Glomeromycetes</taxon>
        <taxon>Diversisporales</taxon>
        <taxon>Gigasporaceae</taxon>
        <taxon>Gigaspora</taxon>
    </lineage>
</organism>
<keyword evidence="3" id="KW-1185">Reference proteome</keyword>
<gene>
    <name evidence="2" type="ORF">GMARGA_LOCUS1717</name>
</gene>
<reference evidence="2 3" key="1">
    <citation type="submission" date="2021-06" db="EMBL/GenBank/DDBJ databases">
        <authorList>
            <person name="Kallberg Y."/>
            <person name="Tangrot J."/>
            <person name="Rosling A."/>
        </authorList>
    </citation>
    <scope>NUCLEOTIDE SEQUENCE [LARGE SCALE GENOMIC DNA]</scope>
    <source>
        <strain evidence="2 3">120-4 pot B 10/14</strain>
    </source>
</reference>